<dbReference type="Gene3D" id="2.50.20.10">
    <property type="entry name" value="Lipoprotein localisation LolA/LolB/LppX"/>
    <property type="match status" value="1"/>
</dbReference>
<gene>
    <name evidence="1" type="ORF">JETT_1384</name>
</gene>
<dbReference type="Proteomes" id="UP000319783">
    <property type="component" value="Unassembled WGS sequence"/>
</dbReference>
<dbReference type="PROSITE" id="PS51257">
    <property type="entry name" value="PROKAR_LIPOPROTEIN"/>
    <property type="match status" value="1"/>
</dbReference>
<reference evidence="1 2" key="1">
    <citation type="submission" date="2019-04" db="EMBL/GenBank/DDBJ databases">
        <title>Genome of a novel bacterium Candidatus Jettenia ecosi reconstructed from metagenome of an anammox bioreactor.</title>
        <authorList>
            <person name="Mardanov A.V."/>
            <person name="Beletsky A.V."/>
            <person name="Ravin N.V."/>
            <person name="Botchkova E.A."/>
            <person name="Litti Y.V."/>
            <person name="Nozhevnikova A.N."/>
        </authorList>
    </citation>
    <scope>NUCLEOTIDE SEQUENCE [LARGE SCALE GENOMIC DNA]</scope>
    <source>
        <strain evidence="1">J2</strain>
    </source>
</reference>
<comment type="caution">
    <text evidence="1">The sequence shown here is derived from an EMBL/GenBank/DDBJ whole genome shotgun (WGS) entry which is preliminary data.</text>
</comment>
<protein>
    <recommendedName>
        <fullName evidence="3">DUF4292 domain-containing protein</fullName>
    </recommendedName>
</protein>
<dbReference type="EMBL" id="SULG01000023">
    <property type="protein sequence ID" value="TLD42269.1"/>
    <property type="molecule type" value="Genomic_DNA"/>
</dbReference>
<dbReference type="AlphaFoldDB" id="A0A533QCS9"/>
<organism evidence="1 2">
    <name type="scientific">Candidatus Jettenia ecosi</name>
    <dbReference type="NCBI Taxonomy" id="2494326"/>
    <lineage>
        <taxon>Bacteria</taxon>
        <taxon>Pseudomonadati</taxon>
        <taxon>Planctomycetota</taxon>
        <taxon>Candidatus Brocadiia</taxon>
        <taxon>Candidatus Brocadiales</taxon>
        <taxon>Candidatus Brocadiaceae</taxon>
        <taxon>Candidatus Jettenia</taxon>
    </lineage>
</organism>
<evidence type="ECO:0008006" key="3">
    <source>
        <dbReference type="Google" id="ProtNLM"/>
    </source>
</evidence>
<proteinExistence type="predicted"/>
<evidence type="ECO:0000313" key="2">
    <source>
        <dbReference type="Proteomes" id="UP000319783"/>
    </source>
</evidence>
<evidence type="ECO:0000313" key="1">
    <source>
        <dbReference type="EMBL" id="TLD42269.1"/>
    </source>
</evidence>
<accession>A0A533QCS9</accession>
<name>A0A533QCS9_9BACT</name>
<sequence length="295" mass="33879">MVELRIFSPYKFSMKTYSIKWGFFLFTVTLLAGCATYRAPALQKSIWEDTSYILRDIQGEARDLSLQEIWEILISNNAHLTSLRSNVDITLYTPDLKNPLRCNGLVLYQKPKSLRIIGSKFATTLFDIISDSNKFWLYIPVENKVYTGTCNTSHKIEALGINIFPGDIVSLFNYQEHLAGKRPALETWPSYWLVHLLEMDKEYLSLKKNLSIDRVNAEVFRCELFNTDGSIRLQAIFSNYTTHNGCRIPQRIDARWPEYSTALGIAFSHITVNAEFNPKVFTLTIPKGARVIDLD</sequence>